<comment type="caution">
    <text evidence="1">The sequence shown here is derived from an EMBL/GenBank/DDBJ whole genome shotgun (WGS) entry which is preliminary data.</text>
</comment>
<dbReference type="STRING" id="472175.EL18_03366"/>
<dbReference type="EMBL" id="JMQM01000003">
    <property type="protein sequence ID" value="KFB08156.1"/>
    <property type="molecule type" value="Genomic_DNA"/>
</dbReference>
<dbReference type="PATRIC" id="fig|472175.3.peg.3363"/>
<dbReference type="OrthoDB" id="9792678at2"/>
<dbReference type="AlphaFoldDB" id="A0A084U5C0"/>
<dbReference type="Pfam" id="PF11010">
    <property type="entry name" value="DUF2848"/>
    <property type="match status" value="1"/>
</dbReference>
<protein>
    <recommendedName>
        <fullName evidence="3">DUF2848 domain-containing protein</fullName>
    </recommendedName>
</protein>
<reference evidence="1 2" key="1">
    <citation type="submission" date="2014-05" db="EMBL/GenBank/DDBJ databases">
        <title>Draft Genome Sequence of Nitratireductor basaltis Strain UMTGB225, A Marine Bacterium Isolated from Green Barrel Tunicate.</title>
        <authorList>
            <person name="Gan H.Y."/>
        </authorList>
    </citation>
    <scope>NUCLEOTIDE SEQUENCE [LARGE SCALE GENOMIC DNA]</scope>
    <source>
        <strain evidence="1 2">UMTGB225</strain>
    </source>
</reference>
<organism evidence="1 2">
    <name type="scientific">Nitratireductor basaltis</name>
    <dbReference type="NCBI Taxonomy" id="472175"/>
    <lineage>
        <taxon>Bacteria</taxon>
        <taxon>Pseudomonadati</taxon>
        <taxon>Pseudomonadota</taxon>
        <taxon>Alphaproteobacteria</taxon>
        <taxon>Hyphomicrobiales</taxon>
        <taxon>Phyllobacteriaceae</taxon>
        <taxon>Nitratireductor</taxon>
    </lineage>
</organism>
<keyword evidence="2" id="KW-1185">Reference proteome</keyword>
<evidence type="ECO:0008006" key="3">
    <source>
        <dbReference type="Google" id="ProtNLM"/>
    </source>
</evidence>
<dbReference type="eggNOG" id="COG0179">
    <property type="taxonomic scope" value="Bacteria"/>
</dbReference>
<accession>A0A084U5C0</accession>
<name>A0A084U5C0_9HYPH</name>
<sequence>MRFTCAGNTLDLSFTNCVVAGWTGRNPDAIQHHIDELAELGVAPPSTVPLYYRVSANLLTQDDKLQFVGEGTSGEVEPMIVIADGKRYLGLGSDHTDRELEAHSVALSKQACAKPCASELWELDPLLDRLDSIELRSWIRENGDWTLYQEGTLAAMRPMADLMEGCALEKLAQDGAAAMLGGTLGVKSGGVRPAAAFRMEMRDPETGNVITHEYEIETLPIVA</sequence>
<dbReference type="RefSeq" id="WP_036486807.1">
    <property type="nucleotide sequence ID" value="NZ_JMQM01000003.1"/>
</dbReference>
<dbReference type="Proteomes" id="UP000053675">
    <property type="component" value="Unassembled WGS sequence"/>
</dbReference>
<dbReference type="InterPro" id="IPR021269">
    <property type="entry name" value="DUF2848"/>
</dbReference>
<evidence type="ECO:0000313" key="1">
    <source>
        <dbReference type="EMBL" id="KFB08156.1"/>
    </source>
</evidence>
<gene>
    <name evidence="1" type="ORF">EL18_03366</name>
</gene>
<evidence type="ECO:0000313" key="2">
    <source>
        <dbReference type="Proteomes" id="UP000053675"/>
    </source>
</evidence>
<proteinExistence type="predicted"/>